<evidence type="ECO:0000313" key="3">
    <source>
        <dbReference type="Proteomes" id="UP001596160"/>
    </source>
</evidence>
<evidence type="ECO:0000313" key="2">
    <source>
        <dbReference type="EMBL" id="MFC5156400.1"/>
    </source>
</evidence>
<dbReference type="Proteomes" id="UP001596160">
    <property type="component" value="Unassembled WGS sequence"/>
</dbReference>
<comment type="caution">
    <text evidence="2">The sequence shown here is derived from an EMBL/GenBank/DDBJ whole genome shotgun (WGS) entry which is preliminary data.</text>
</comment>
<accession>A0ABW0ARK7</accession>
<dbReference type="EMBL" id="JBHSKP010000033">
    <property type="protein sequence ID" value="MFC5156400.1"/>
    <property type="molecule type" value="Genomic_DNA"/>
</dbReference>
<gene>
    <name evidence="2" type="ORF">ACFPRH_32285</name>
</gene>
<dbReference type="RefSeq" id="WP_344485538.1">
    <property type="nucleotide sequence ID" value="NZ_BAAASB010000029.1"/>
</dbReference>
<sequence>MESSLWLEEGDTVRARLGVCLRAEGMSVAEVEATLAEAEGYAAEAEAEVRRPSPGRPSFLPDPEVDAADCAARVSEWRRVLTLMRAEGWETYQSARDETGSRRAAAYENWRQGIITRAQEDEQRRRDAVHELDIDLRLDAATGRRIRGLCARYGISPERLLAQLAERAAVTDDGTVTVEPFTPS</sequence>
<reference evidence="3" key="1">
    <citation type="journal article" date="2019" name="Int. J. Syst. Evol. Microbiol.">
        <title>The Global Catalogue of Microorganisms (GCM) 10K type strain sequencing project: providing services to taxonomists for standard genome sequencing and annotation.</title>
        <authorList>
            <consortium name="The Broad Institute Genomics Platform"/>
            <consortium name="The Broad Institute Genome Sequencing Center for Infectious Disease"/>
            <person name="Wu L."/>
            <person name="Ma J."/>
        </authorList>
    </citation>
    <scope>NUCLEOTIDE SEQUENCE [LARGE SCALE GENOMIC DNA]</scope>
    <source>
        <strain evidence="3">PCU 266</strain>
    </source>
</reference>
<protein>
    <submittedName>
        <fullName evidence="2">Uncharacterized protein</fullName>
    </submittedName>
</protein>
<evidence type="ECO:0000256" key="1">
    <source>
        <dbReference type="SAM" id="MobiDB-lite"/>
    </source>
</evidence>
<name>A0ABW0ARK7_9ACTN</name>
<organism evidence="2 3">
    <name type="scientific">Streptomyces amakusaensis</name>
    <dbReference type="NCBI Taxonomy" id="67271"/>
    <lineage>
        <taxon>Bacteria</taxon>
        <taxon>Bacillati</taxon>
        <taxon>Actinomycetota</taxon>
        <taxon>Actinomycetes</taxon>
        <taxon>Kitasatosporales</taxon>
        <taxon>Streptomycetaceae</taxon>
        <taxon>Streptomyces</taxon>
    </lineage>
</organism>
<feature type="region of interest" description="Disordered" evidence="1">
    <location>
        <begin position="44"/>
        <end position="64"/>
    </location>
</feature>
<keyword evidence="3" id="KW-1185">Reference proteome</keyword>
<proteinExistence type="predicted"/>